<organism evidence="2">
    <name type="scientific">marine metagenome</name>
    <dbReference type="NCBI Taxonomy" id="408172"/>
    <lineage>
        <taxon>unclassified sequences</taxon>
        <taxon>metagenomes</taxon>
        <taxon>ecological metagenomes</taxon>
    </lineage>
</organism>
<feature type="compositionally biased region" description="Polar residues" evidence="1">
    <location>
        <begin position="34"/>
        <end position="48"/>
    </location>
</feature>
<reference evidence="2" key="1">
    <citation type="submission" date="2018-05" db="EMBL/GenBank/DDBJ databases">
        <authorList>
            <person name="Lanie J.A."/>
            <person name="Ng W.-L."/>
            <person name="Kazmierczak K.M."/>
            <person name="Andrzejewski T.M."/>
            <person name="Davidsen T.M."/>
            <person name="Wayne K.J."/>
            <person name="Tettelin H."/>
            <person name="Glass J.I."/>
            <person name="Rusch D."/>
            <person name="Podicherti R."/>
            <person name="Tsui H.-C.T."/>
            <person name="Winkler M.E."/>
        </authorList>
    </citation>
    <scope>NUCLEOTIDE SEQUENCE</scope>
</reference>
<evidence type="ECO:0000313" key="2">
    <source>
        <dbReference type="EMBL" id="SVD81720.1"/>
    </source>
</evidence>
<proteinExistence type="predicted"/>
<name>A0A382YF37_9ZZZZ</name>
<accession>A0A382YF37</accession>
<feature type="region of interest" description="Disordered" evidence="1">
    <location>
        <begin position="26"/>
        <end position="48"/>
    </location>
</feature>
<evidence type="ECO:0000256" key="1">
    <source>
        <dbReference type="SAM" id="MobiDB-lite"/>
    </source>
</evidence>
<dbReference type="AlphaFoldDB" id="A0A382YF37"/>
<protein>
    <submittedName>
        <fullName evidence="2">Uncharacterized protein</fullName>
    </submittedName>
</protein>
<gene>
    <name evidence="2" type="ORF">METZ01_LOCUS434574</name>
</gene>
<sequence length="48" mass="5203">MPCGVSAAVTVAPGILTQNRSFILSRQSKEGDADTNQRWLHNTTSEIT</sequence>
<dbReference type="EMBL" id="UINC01175213">
    <property type="protein sequence ID" value="SVD81720.1"/>
    <property type="molecule type" value="Genomic_DNA"/>
</dbReference>